<reference evidence="2" key="1">
    <citation type="submission" date="2018-05" db="EMBL/GenBank/DDBJ databases">
        <authorList>
            <person name="Lanie J.A."/>
            <person name="Ng W.-L."/>
            <person name="Kazmierczak K.M."/>
            <person name="Andrzejewski T.M."/>
            <person name="Davidsen T.M."/>
            <person name="Wayne K.J."/>
            <person name="Tettelin H."/>
            <person name="Glass J.I."/>
            <person name="Rusch D."/>
            <person name="Podicherti R."/>
            <person name="Tsui H.-C.T."/>
            <person name="Winkler M.E."/>
        </authorList>
    </citation>
    <scope>NUCLEOTIDE SEQUENCE</scope>
</reference>
<organism evidence="2">
    <name type="scientific">marine metagenome</name>
    <dbReference type="NCBI Taxonomy" id="408172"/>
    <lineage>
        <taxon>unclassified sequences</taxon>
        <taxon>metagenomes</taxon>
        <taxon>ecological metagenomes</taxon>
    </lineage>
</organism>
<evidence type="ECO:0000313" key="2">
    <source>
        <dbReference type="EMBL" id="SVB79761.1"/>
    </source>
</evidence>
<gene>
    <name evidence="2" type="ORF">METZ01_LOCUS232615</name>
</gene>
<evidence type="ECO:0000256" key="1">
    <source>
        <dbReference type="SAM" id="MobiDB-lite"/>
    </source>
</evidence>
<accession>A0A382GZY4</accession>
<dbReference type="EMBL" id="UINC01057997">
    <property type="protein sequence ID" value="SVB79761.1"/>
    <property type="molecule type" value="Genomic_DNA"/>
</dbReference>
<proteinExistence type="predicted"/>
<sequence>MIVATGAKRVNQLIIFDLIKLPIKGSCNLWLSTTRPKQKTYTPKHPKTQKKQRKHAFGTTRI</sequence>
<feature type="compositionally biased region" description="Basic residues" evidence="1">
    <location>
        <begin position="37"/>
        <end position="56"/>
    </location>
</feature>
<dbReference type="AlphaFoldDB" id="A0A382GZY4"/>
<name>A0A382GZY4_9ZZZZ</name>
<feature type="region of interest" description="Disordered" evidence="1">
    <location>
        <begin position="37"/>
        <end position="62"/>
    </location>
</feature>
<protein>
    <submittedName>
        <fullName evidence="2">Uncharacterized protein</fullName>
    </submittedName>
</protein>